<protein>
    <submittedName>
        <fullName evidence="2">Uncharacterized protein</fullName>
    </submittedName>
</protein>
<dbReference type="HOGENOM" id="CLU_1225268_0_0_1"/>
<feature type="transmembrane region" description="Helical" evidence="1">
    <location>
        <begin position="179"/>
        <end position="199"/>
    </location>
</feature>
<keyword evidence="1" id="KW-0472">Membrane</keyword>
<organism evidence="2 3">
    <name type="scientific">Hapsidospora chrysogenum (strain ATCC 11550 / CBS 779.69 / DSM 880 / IAM 14645 / JCM 23072 / IMI 49137)</name>
    <name type="common">Acremonium chrysogenum</name>
    <dbReference type="NCBI Taxonomy" id="857340"/>
    <lineage>
        <taxon>Eukaryota</taxon>
        <taxon>Fungi</taxon>
        <taxon>Dikarya</taxon>
        <taxon>Ascomycota</taxon>
        <taxon>Pezizomycotina</taxon>
        <taxon>Sordariomycetes</taxon>
        <taxon>Hypocreomycetidae</taxon>
        <taxon>Hypocreales</taxon>
        <taxon>Bionectriaceae</taxon>
        <taxon>Hapsidospora</taxon>
    </lineage>
</organism>
<proteinExistence type="predicted"/>
<accession>A0A086T9R0</accession>
<dbReference type="Proteomes" id="UP000029964">
    <property type="component" value="Unassembled WGS sequence"/>
</dbReference>
<evidence type="ECO:0000256" key="1">
    <source>
        <dbReference type="SAM" id="Phobius"/>
    </source>
</evidence>
<comment type="caution">
    <text evidence="2">The sequence shown here is derived from an EMBL/GenBank/DDBJ whole genome shotgun (WGS) entry which is preliminary data.</text>
</comment>
<gene>
    <name evidence="2" type="ORF">ACRE_030500</name>
</gene>
<keyword evidence="1" id="KW-0812">Transmembrane</keyword>
<evidence type="ECO:0000313" key="3">
    <source>
        <dbReference type="Proteomes" id="UP000029964"/>
    </source>
</evidence>
<dbReference type="OrthoDB" id="5147008at2759"/>
<feature type="transmembrane region" description="Helical" evidence="1">
    <location>
        <begin position="107"/>
        <end position="127"/>
    </location>
</feature>
<feature type="transmembrane region" description="Helical" evidence="1">
    <location>
        <begin position="147"/>
        <end position="167"/>
    </location>
</feature>
<keyword evidence="3" id="KW-1185">Reference proteome</keyword>
<dbReference type="EMBL" id="JPKY01000023">
    <property type="protein sequence ID" value="KFH46092.1"/>
    <property type="molecule type" value="Genomic_DNA"/>
</dbReference>
<keyword evidence="1" id="KW-1133">Transmembrane helix</keyword>
<reference evidence="3" key="1">
    <citation type="journal article" date="2014" name="Genome Announc.">
        <title>Genome sequence and annotation of Acremonium chrysogenum, producer of the beta-lactam antibiotic cephalosporin C.</title>
        <authorList>
            <person name="Terfehr D."/>
            <person name="Dahlmann T.A."/>
            <person name="Specht T."/>
            <person name="Zadra I."/>
            <person name="Kuernsteiner H."/>
            <person name="Kueck U."/>
        </authorList>
    </citation>
    <scope>NUCLEOTIDE SEQUENCE [LARGE SCALE GENOMIC DNA]</scope>
    <source>
        <strain evidence="3">ATCC 11550 / CBS 779.69 / DSM 880 / IAM 14645 / JCM 23072 / IMI 49137</strain>
    </source>
</reference>
<sequence>MVAQAGIRSDDETIDAIIALHDNPVNTLPRWLKINLFVSRITVCCMVVLGGPAIIAFGIMTRNDLRNDPDDSNCDMKYIEDASEPWPQGDGYGLAYGPGRYHSQCRLLLSWSYIMVVAGSLSVGRLIPEILIPYDAPFCTPSRVYALQAAFSLVPCLLYIASLVILSTSPAVIGPRAEYGLGIAFFLLPMIALSLAILVTAHQCFAAIQAARRLVGWQKYSSIPGGPVR</sequence>
<evidence type="ECO:0000313" key="2">
    <source>
        <dbReference type="EMBL" id="KFH46092.1"/>
    </source>
</evidence>
<dbReference type="AlphaFoldDB" id="A0A086T9R0"/>
<feature type="transmembrane region" description="Helical" evidence="1">
    <location>
        <begin position="37"/>
        <end position="59"/>
    </location>
</feature>
<name>A0A086T9R0_HAPC1</name>